<dbReference type="AlphaFoldDB" id="A0A846UAA6"/>
<organism evidence="1 2">
    <name type="scientific">Kocuria subflava</name>
    <dbReference type="NCBI Taxonomy" id="1736139"/>
    <lineage>
        <taxon>Bacteria</taxon>
        <taxon>Bacillati</taxon>
        <taxon>Actinomycetota</taxon>
        <taxon>Actinomycetes</taxon>
        <taxon>Micrococcales</taxon>
        <taxon>Micrococcaceae</taxon>
        <taxon>Kocuria</taxon>
    </lineage>
</organism>
<keyword evidence="2" id="KW-1185">Reference proteome</keyword>
<accession>A0A846UAA6</accession>
<evidence type="ECO:0000313" key="1">
    <source>
        <dbReference type="EMBL" id="NKE10456.1"/>
    </source>
</evidence>
<evidence type="ECO:0000313" key="2">
    <source>
        <dbReference type="Proteomes" id="UP000521379"/>
    </source>
</evidence>
<protein>
    <recommendedName>
        <fullName evidence="3">Methionine synthase</fullName>
    </recommendedName>
</protein>
<comment type="caution">
    <text evidence="1">The sequence shown here is derived from an EMBL/GenBank/DDBJ whole genome shotgun (WGS) entry which is preliminary data.</text>
</comment>
<name>A0A846UAA6_9MICC</name>
<evidence type="ECO:0008006" key="3">
    <source>
        <dbReference type="Google" id="ProtNLM"/>
    </source>
</evidence>
<dbReference type="RefSeq" id="WP_119933538.1">
    <property type="nucleotide sequence ID" value="NZ_JAAVUN010000026.1"/>
</dbReference>
<proteinExistence type="predicted"/>
<dbReference type="Proteomes" id="UP000521379">
    <property type="component" value="Unassembled WGS sequence"/>
</dbReference>
<dbReference type="EMBL" id="JAAVUN010000026">
    <property type="protein sequence ID" value="NKE10456.1"/>
    <property type="molecule type" value="Genomic_DNA"/>
</dbReference>
<gene>
    <name evidence="1" type="ORF">GTW58_11055</name>
</gene>
<reference evidence="1 2" key="1">
    <citation type="submission" date="2020-02" db="EMBL/GenBank/DDBJ databases">
        <authorList>
            <person name="Sun Q."/>
        </authorList>
    </citation>
    <scope>NUCLEOTIDE SEQUENCE [LARGE SCALE GENOMIC DNA]</scope>
    <source>
        <strain evidence="1 2">YIM 13062</strain>
    </source>
</reference>
<sequence length="353" mass="37824">MTDTLERETQQTRATVLAQLPGTDMVETLTVLRGELGAPHRSVLPILTNRSDTAGTAPRTVSVLTELWCDLQPHGWRLTRHPGKESRAAESLLASDVNALADVVGAESTGDRGPVTVEITGPVTLAAELHLHNGERVLQDHGARRDVTAAMADGLTAWLPSVAAAVDGRPVVLRLNEPQFTRVVQGQVPTASGYRTLRAVPRPEALQSLRAVTEAARQMGATVEIVFPMGEDPRTVDHDVADRLVVERPGPDPWVWEPLAASVESGMALGLLVPELLHAAAQDHRGRARVRTGELVRSITGPWHSLGLPSAQLDQLTVAPSVGLTDCSPAQVRRTLKLSMDLAHGLHQTAVEA</sequence>